<evidence type="ECO:0000313" key="13">
    <source>
        <dbReference type="Proteomes" id="UP000283569"/>
    </source>
</evidence>
<keyword evidence="4 12" id="KW-0347">Helicase</keyword>
<dbReference type="InterPro" id="IPR001650">
    <property type="entry name" value="Helicase_C-like"/>
</dbReference>
<dbReference type="SMART" id="SM00490">
    <property type="entry name" value="HELICc"/>
    <property type="match status" value="1"/>
</dbReference>
<feature type="domain" description="Helicase ATP-binding" evidence="10">
    <location>
        <begin position="477"/>
        <end position="639"/>
    </location>
</feature>
<comment type="caution">
    <text evidence="12">The sequence shown here is derived from an EMBL/GenBank/DDBJ whole genome shotgun (WGS) entry which is preliminary data.</text>
</comment>
<keyword evidence="6" id="KW-0325">Glycoprotein</keyword>
<dbReference type="GO" id="GO:0004386">
    <property type="term" value="F:helicase activity"/>
    <property type="evidence" value="ECO:0007669"/>
    <property type="project" value="UniProtKB-KW"/>
</dbReference>
<dbReference type="InterPro" id="IPR036259">
    <property type="entry name" value="MFS_trans_sf"/>
</dbReference>
<dbReference type="GO" id="GO:0005524">
    <property type="term" value="F:ATP binding"/>
    <property type="evidence" value="ECO:0007669"/>
    <property type="project" value="UniProtKB-KW"/>
</dbReference>
<dbReference type="InterPro" id="IPR007502">
    <property type="entry name" value="Helicase-assoc_dom"/>
</dbReference>
<evidence type="ECO:0000313" key="12">
    <source>
        <dbReference type="EMBL" id="RKL41298.1"/>
    </source>
</evidence>
<dbReference type="AlphaFoldDB" id="A0A420TIA3"/>
<accession>A0A420TIA3</accession>
<evidence type="ECO:0000256" key="8">
    <source>
        <dbReference type="SAM" id="Phobius"/>
    </source>
</evidence>
<dbReference type="GO" id="GO:0016020">
    <property type="term" value="C:membrane"/>
    <property type="evidence" value="ECO:0007669"/>
    <property type="project" value="UniProtKB-SubCell"/>
</dbReference>
<dbReference type="EMBL" id="MRDB01000016">
    <property type="protein sequence ID" value="RKL41298.1"/>
    <property type="molecule type" value="Genomic_DNA"/>
</dbReference>
<dbReference type="InterPro" id="IPR020846">
    <property type="entry name" value="MFS_dom"/>
</dbReference>
<dbReference type="InterPro" id="IPR011701">
    <property type="entry name" value="MFS"/>
</dbReference>
<dbReference type="PROSITE" id="PS51192">
    <property type="entry name" value="HELICASE_ATP_BIND_1"/>
    <property type="match status" value="1"/>
</dbReference>
<dbReference type="GO" id="GO:0016787">
    <property type="term" value="F:hydrolase activity"/>
    <property type="evidence" value="ECO:0007669"/>
    <property type="project" value="UniProtKB-KW"/>
</dbReference>
<feature type="transmembrane region" description="Helical" evidence="8">
    <location>
        <begin position="79"/>
        <end position="98"/>
    </location>
</feature>
<feature type="region of interest" description="Disordered" evidence="7">
    <location>
        <begin position="1"/>
        <end position="38"/>
    </location>
</feature>
<dbReference type="Gene3D" id="3.40.50.300">
    <property type="entry name" value="P-loop containing nucleotide triphosphate hydrolases"/>
    <property type="match status" value="2"/>
</dbReference>
<keyword evidence="5" id="KW-0067">ATP-binding</keyword>
<evidence type="ECO:0000259" key="9">
    <source>
        <dbReference type="PROSITE" id="PS50850"/>
    </source>
</evidence>
<feature type="transmembrane region" description="Helical" evidence="8">
    <location>
        <begin position="43"/>
        <end position="67"/>
    </location>
</feature>
<feature type="transmembrane region" description="Helical" evidence="8">
    <location>
        <begin position="295"/>
        <end position="316"/>
    </location>
</feature>
<reference evidence="12 13" key="1">
    <citation type="journal article" date="2018" name="Sci. Rep.">
        <title>Characterisation of pathogen-specific regions and novel effector candidates in Fusarium oxysporum f. sp. cepae.</title>
        <authorList>
            <person name="Armitage A.D."/>
            <person name="Taylor A."/>
            <person name="Sobczyk M.K."/>
            <person name="Baxter L."/>
            <person name="Greenfield B.P."/>
            <person name="Bates H.J."/>
            <person name="Wilson F."/>
            <person name="Jackson A.C."/>
            <person name="Ott S."/>
            <person name="Harrison R.J."/>
            <person name="Clarkson J.P."/>
        </authorList>
    </citation>
    <scope>NUCLEOTIDE SEQUENCE [LARGE SCALE GENOMIC DNA]</scope>
    <source>
        <strain evidence="12 13">Fp_A8</strain>
    </source>
</reference>
<dbReference type="PROSITE" id="PS50850">
    <property type="entry name" value="MFS"/>
    <property type="match status" value="1"/>
</dbReference>
<feature type="domain" description="Major facilitator superfamily (MFS) profile" evidence="9">
    <location>
        <begin position="45"/>
        <end position="443"/>
    </location>
</feature>
<keyword evidence="8" id="KW-1133">Transmembrane helix</keyword>
<dbReference type="PROSITE" id="PS51194">
    <property type="entry name" value="HELICASE_CTER"/>
    <property type="match status" value="1"/>
</dbReference>
<gene>
    <name evidence="12" type="ORF">BFJ72_g5725</name>
</gene>
<evidence type="ECO:0000256" key="2">
    <source>
        <dbReference type="ARBA" id="ARBA00022741"/>
    </source>
</evidence>
<dbReference type="CDD" id="cd18791">
    <property type="entry name" value="SF2_C_RHA"/>
    <property type="match status" value="1"/>
</dbReference>
<dbReference type="SMART" id="SM00847">
    <property type="entry name" value="HA2"/>
    <property type="match status" value="1"/>
</dbReference>
<feature type="transmembrane region" description="Helical" evidence="8">
    <location>
        <begin position="386"/>
        <end position="410"/>
    </location>
</feature>
<keyword evidence="3" id="KW-0378">Hydrolase</keyword>
<feature type="transmembrane region" description="Helical" evidence="8">
    <location>
        <begin position="198"/>
        <end position="220"/>
    </location>
</feature>
<dbReference type="Pfam" id="PF00271">
    <property type="entry name" value="Helicase_C"/>
    <property type="match status" value="1"/>
</dbReference>
<evidence type="ECO:0000259" key="10">
    <source>
        <dbReference type="PROSITE" id="PS51192"/>
    </source>
</evidence>
<dbReference type="Gene3D" id="1.20.1250.20">
    <property type="entry name" value="MFS general substrate transporter like domains"/>
    <property type="match status" value="1"/>
</dbReference>
<dbReference type="InterPro" id="IPR014001">
    <property type="entry name" value="Helicase_ATP-bd"/>
</dbReference>
<name>A0A420TIA3_GIBIN</name>
<keyword evidence="2" id="KW-0547">Nucleotide-binding</keyword>
<dbReference type="CDD" id="cd17917">
    <property type="entry name" value="DEXHc_RHA-like"/>
    <property type="match status" value="1"/>
</dbReference>
<feature type="transmembrane region" description="Helical" evidence="8">
    <location>
        <begin position="169"/>
        <end position="192"/>
    </location>
</feature>
<dbReference type="SUPFAM" id="SSF52540">
    <property type="entry name" value="P-loop containing nucleoside triphosphate hydrolases"/>
    <property type="match status" value="1"/>
</dbReference>
<organism evidence="12 13">
    <name type="scientific">Gibberella intermedia</name>
    <name type="common">Bulb rot disease fungus</name>
    <name type="synonym">Fusarium proliferatum</name>
    <dbReference type="NCBI Taxonomy" id="948311"/>
    <lineage>
        <taxon>Eukaryota</taxon>
        <taxon>Fungi</taxon>
        <taxon>Dikarya</taxon>
        <taxon>Ascomycota</taxon>
        <taxon>Pezizomycotina</taxon>
        <taxon>Sordariomycetes</taxon>
        <taxon>Hypocreomycetidae</taxon>
        <taxon>Hypocreales</taxon>
        <taxon>Nectriaceae</taxon>
        <taxon>Fusarium</taxon>
        <taxon>Fusarium fujikuroi species complex</taxon>
    </lineage>
</organism>
<feature type="transmembrane region" description="Helical" evidence="8">
    <location>
        <begin position="262"/>
        <end position="283"/>
    </location>
</feature>
<dbReference type="InterPro" id="IPR011709">
    <property type="entry name" value="DEAD-box_helicase_OB_fold"/>
</dbReference>
<feature type="domain" description="Helicase C-terminal" evidence="11">
    <location>
        <begin position="660"/>
        <end position="827"/>
    </location>
</feature>
<keyword evidence="8" id="KW-0812">Transmembrane</keyword>
<evidence type="ECO:0000256" key="6">
    <source>
        <dbReference type="ARBA" id="ARBA00023180"/>
    </source>
</evidence>
<feature type="compositionally biased region" description="Basic and acidic residues" evidence="7">
    <location>
        <begin position="25"/>
        <end position="34"/>
    </location>
</feature>
<evidence type="ECO:0000256" key="1">
    <source>
        <dbReference type="ARBA" id="ARBA00004141"/>
    </source>
</evidence>
<evidence type="ECO:0000256" key="3">
    <source>
        <dbReference type="ARBA" id="ARBA00022801"/>
    </source>
</evidence>
<evidence type="ECO:0000256" key="4">
    <source>
        <dbReference type="ARBA" id="ARBA00022806"/>
    </source>
</evidence>
<dbReference type="SUPFAM" id="SSF103473">
    <property type="entry name" value="MFS general substrate transporter"/>
    <property type="match status" value="1"/>
</dbReference>
<protein>
    <submittedName>
        <fullName evidence="12">Putative pre-mRNA-splicing factor ATP-dependent RNA helicase prp43</fullName>
    </submittedName>
</protein>
<dbReference type="Gene3D" id="1.20.120.1080">
    <property type="match status" value="1"/>
</dbReference>
<dbReference type="PANTHER" id="PTHR18934">
    <property type="entry name" value="ATP-DEPENDENT RNA HELICASE"/>
    <property type="match status" value="1"/>
</dbReference>
<dbReference type="InterPro" id="IPR027417">
    <property type="entry name" value="P-loop_NTPase"/>
</dbReference>
<dbReference type="PANTHER" id="PTHR18934:SF99">
    <property type="entry name" value="ATP-DEPENDENT RNA HELICASE DHX37-RELATED"/>
    <property type="match status" value="1"/>
</dbReference>
<feature type="transmembrane region" description="Helical" evidence="8">
    <location>
        <begin position="352"/>
        <end position="374"/>
    </location>
</feature>
<dbReference type="Pfam" id="PF07690">
    <property type="entry name" value="MFS_1"/>
    <property type="match status" value="1"/>
</dbReference>
<dbReference type="FunFam" id="1.20.1250.20:FF:000286">
    <property type="entry name" value="MFS efflux transporter"/>
    <property type="match status" value="1"/>
</dbReference>
<dbReference type="GO" id="GO:0022857">
    <property type="term" value="F:transmembrane transporter activity"/>
    <property type="evidence" value="ECO:0007669"/>
    <property type="project" value="InterPro"/>
</dbReference>
<proteinExistence type="predicted"/>
<evidence type="ECO:0000256" key="7">
    <source>
        <dbReference type="SAM" id="MobiDB-lite"/>
    </source>
</evidence>
<dbReference type="Proteomes" id="UP000283569">
    <property type="component" value="Unassembled WGS sequence"/>
</dbReference>
<evidence type="ECO:0000259" key="11">
    <source>
        <dbReference type="PROSITE" id="PS51194"/>
    </source>
</evidence>
<keyword evidence="8" id="KW-0472">Membrane</keyword>
<comment type="subcellular location">
    <subcellularLocation>
        <location evidence="1">Membrane</location>
        <topology evidence="1">Multi-pass membrane protein</topology>
    </subcellularLocation>
</comment>
<evidence type="ECO:0000256" key="5">
    <source>
        <dbReference type="ARBA" id="ARBA00022840"/>
    </source>
</evidence>
<dbReference type="GO" id="GO:0003723">
    <property type="term" value="F:RNA binding"/>
    <property type="evidence" value="ECO:0007669"/>
    <property type="project" value="TreeGrafter"/>
</dbReference>
<sequence>MATVTQTDTRSENFELRSSPMPTRDVLDDTEPPRSSKPSTAELLKILSAGFSFFVAGVNDGSIGALVPHIIRDYNVTTAIVSSVYGANFMGWFFGAFSNTHLCQVLDLGSMLTLGAVLQVIAHALRSWKPPFPLFTITFWLASLGQAYQDTHGNTYVSGVKGSHRWLAFIHAMYMAGCLVGPFVATGVASAGSTSRWYLFYTFPLGIGVLNVAFVVYAFWDILRLKRKQPPTERTLEADELPASRNDDAISLVKETLKNKNVWLISLFFFFFLGATLTASGWVVEYLVEVRNGDINQMGFVPAGFSGGSLLGRLFLAEPTHRFGVRPMIFAFTILSIGLQVLFWLVPNIIAASIAISLLGFFMGPYFATGISVGSKLFNPRIQSTALAFVFVFAQLGGCLFPIITGLVAASAGVASISSMAPPTEEQLMLQSVLEYEVAEKNPLRPGEKRSDSYLQTLSEQYRRLPIMQTENFHRFLKLYKANQVVVFASDTGSDDSTQLTKRIMYLELNKGLKVVCTQPDQGAAKELGQRVSAELDVTFGEQVGVQYRKYNKTSNRTRLKFVTEGMLLQQIGDNPTLAGYSCVIIDFHERTKNTDLLLPRLMNTLALRSDLKVVIMSATESETLASYFSVPKVLNIEKDVFSVMIQYINEANPDYCEMALDSVRHIHKNKAPGDILVFLASNPQVNRAVAKLRGAYPDMETFPLHRRLSQAEKAKALRSGEKRRCVITTNIAESSITVDDIVYVVDSGVEMQSVYNSRVRMHTIQAAPISKESADQRAKCAGRTQPGICYRLYTMATYDNILPDVSPPSMLKDCFTTAIFALKSAGIKSVGTFDFLDPRREEVYLRGLGDLRAMNLIDENGTITQAGTAAFTLPIDLVWHNAFEEAIELGCLSELIDIAALVSVKNPICLIPPESLHAADVLHEQFMDPLSDHLSELNALYAYLHRKRNMSTEELAIWCHETFLNSTSLEEALELRQKLIQWCKEKLGVSEISFLTPHDKDYHVKIRKAIAKGFVHHAGIKDVTCHQRQYLTLENTPVFLFPRSALGTDWQWVVYHRIETFDYQYMDRCTVVEQDWLLENDYFYPINLPKDDNGEVRVEILRVLFDRIDRPYQP</sequence>
<dbReference type="Pfam" id="PF07717">
    <property type="entry name" value="OB_NTP_bind"/>
    <property type="match status" value="1"/>
</dbReference>
<feature type="transmembrane region" description="Helical" evidence="8">
    <location>
        <begin position="328"/>
        <end position="346"/>
    </location>
</feature>